<dbReference type="Gene3D" id="1.25.40.20">
    <property type="entry name" value="Ankyrin repeat-containing domain"/>
    <property type="match status" value="1"/>
</dbReference>
<organism evidence="1 2">
    <name type="scientific">Xylaria bambusicola</name>
    <dbReference type="NCBI Taxonomy" id="326684"/>
    <lineage>
        <taxon>Eukaryota</taxon>
        <taxon>Fungi</taxon>
        <taxon>Dikarya</taxon>
        <taxon>Ascomycota</taxon>
        <taxon>Pezizomycotina</taxon>
        <taxon>Sordariomycetes</taxon>
        <taxon>Xylariomycetidae</taxon>
        <taxon>Xylariales</taxon>
        <taxon>Xylariaceae</taxon>
        <taxon>Xylaria</taxon>
    </lineage>
</organism>
<protein>
    <submittedName>
        <fullName evidence="1">Uncharacterized protein</fullName>
    </submittedName>
</protein>
<evidence type="ECO:0000313" key="2">
    <source>
        <dbReference type="Proteomes" id="UP001305414"/>
    </source>
</evidence>
<keyword evidence="2" id="KW-1185">Reference proteome</keyword>
<dbReference type="EMBL" id="JAWHQM010000040">
    <property type="protein sequence ID" value="KAK5634327.1"/>
    <property type="molecule type" value="Genomic_DNA"/>
</dbReference>
<dbReference type="SUPFAM" id="SSF48403">
    <property type="entry name" value="Ankyrin repeat"/>
    <property type="match status" value="1"/>
</dbReference>
<sequence length="107" mass="11796">MWCATYGNAVDTIRYLYDVGASPESANNRGETPLFAVIRANQKEAAILLLRLGANAGHITYGKRIFLHYVAWFSSLEMMRALAEVATMGPDATTQDDEGWAAQQLLD</sequence>
<dbReference type="Proteomes" id="UP001305414">
    <property type="component" value="Unassembled WGS sequence"/>
</dbReference>
<dbReference type="InterPro" id="IPR002110">
    <property type="entry name" value="Ankyrin_rpt"/>
</dbReference>
<reference evidence="1 2" key="1">
    <citation type="submission" date="2023-10" db="EMBL/GenBank/DDBJ databases">
        <title>Draft genome sequence of Xylaria bambusicola isolate GMP-LS, the root and basal stem rot pathogen of sugarcane in Indonesia.</title>
        <authorList>
            <person name="Selvaraj P."/>
            <person name="Muralishankar V."/>
            <person name="Muruganantham S."/>
            <person name="Sp S."/>
            <person name="Haryani S."/>
            <person name="Lau K.J.X."/>
            <person name="Naqvi N.I."/>
        </authorList>
    </citation>
    <scope>NUCLEOTIDE SEQUENCE [LARGE SCALE GENOMIC DNA]</scope>
    <source>
        <strain evidence="1">GMP-LS</strain>
    </source>
</reference>
<dbReference type="InterPro" id="IPR036770">
    <property type="entry name" value="Ankyrin_rpt-contain_sf"/>
</dbReference>
<dbReference type="AlphaFoldDB" id="A0AAN7Z9B5"/>
<comment type="caution">
    <text evidence="1">The sequence shown here is derived from an EMBL/GenBank/DDBJ whole genome shotgun (WGS) entry which is preliminary data.</text>
</comment>
<gene>
    <name evidence="1" type="ORF">RRF57_010041</name>
</gene>
<dbReference type="Pfam" id="PF12796">
    <property type="entry name" value="Ank_2"/>
    <property type="match status" value="1"/>
</dbReference>
<evidence type="ECO:0000313" key="1">
    <source>
        <dbReference type="EMBL" id="KAK5634327.1"/>
    </source>
</evidence>
<proteinExistence type="predicted"/>
<accession>A0AAN7Z9B5</accession>
<name>A0AAN7Z9B5_9PEZI</name>